<evidence type="ECO:0000256" key="1">
    <source>
        <dbReference type="SAM" id="Phobius"/>
    </source>
</evidence>
<accession>A0A1L7XMM4</accession>
<dbReference type="Proteomes" id="UP000184330">
    <property type="component" value="Unassembled WGS sequence"/>
</dbReference>
<keyword evidence="3" id="KW-1185">Reference proteome</keyword>
<gene>
    <name evidence="2" type="ORF">PAC_16201</name>
</gene>
<keyword evidence="1" id="KW-1133">Transmembrane helix</keyword>
<sequence>MIQTQAAERLHQEYTGGCFYSPGYVPDSGGTTNQDQVVSAPAGGGGGELSMTTLSAIVGPIASIFVIISGVWGFFKCWRKKDKRTVHFHGDLQGATFNVSSKGVDLPPAYSS</sequence>
<dbReference type="EMBL" id="FJOG01000036">
    <property type="protein sequence ID" value="CZR66300.1"/>
    <property type="molecule type" value="Genomic_DNA"/>
</dbReference>
<evidence type="ECO:0000313" key="3">
    <source>
        <dbReference type="Proteomes" id="UP000184330"/>
    </source>
</evidence>
<proteinExistence type="predicted"/>
<reference evidence="2 3" key="1">
    <citation type="submission" date="2016-03" db="EMBL/GenBank/DDBJ databases">
        <authorList>
            <person name="Ploux O."/>
        </authorList>
    </citation>
    <scope>NUCLEOTIDE SEQUENCE [LARGE SCALE GENOMIC DNA]</scope>
    <source>
        <strain evidence="2 3">UAMH 11012</strain>
    </source>
</reference>
<keyword evidence="1" id="KW-0812">Transmembrane</keyword>
<evidence type="ECO:0000313" key="2">
    <source>
        <dbReference type="EMBL" id="CZR66300.1"/>
    </source>
</evidence>
<dbReference type="AlphaFoldDB" id="A0A1L7XMM4"/>
<protein>
    <submittedName>
        <fullName evidence="2">Uncharacterized protein</fullName>
    </submittedName>
</protein>
<feature type="transmembrane region" description="Helical" evidence="1">
    <location>
        <begin position="54"/>
        <end position="75"/>
    </location>
</feature>
<name>A0A1L7XMM4_9HELO</name>
<dbReference type="OrthoDB" id="5402569at2759"/>
<organism evidence="2 3">
    <name type="scientific">Phialocephala subalpina</name>
    <dbReference type="NCBI Taxonomy" id="576137"/>
    <lineage>
        <taxon>Eukaryota</taxon>
        <taxon>Fungi</taxon>
        <taxon>Dikarya</taxon>
        <taxon>Ascomycota</taxon>
        <taxon>Pezizomycotina</taxon>
        <taxon>Leotiomycetes</taxon>
        <taxon>Helotiales</taxon>
        <taxon>Mollisiaceae</taxon>
        <taxon>Phialocephala</taxon>
        <taxon>Phialocephala fortinii species complex</taxon>
    </lineage>
</organism>
<keyword evidence="1" id="KW-0472">Membrane</keyword>